<dbReference type="RefSeq" id="WP_215921995.1">
    <property type="nucleotide sequence ID" value="NZ_JAHKNI010000012.1"/>
</dbReference>
<gene>
    <name evidence="1" type="ORF">KO481_30965</name>
</gene>
<sequence length="301" mass="31175">MSWGHGTTGITFGCAPNLTGGITGPISQTPYLSQFLDAGYAVAATDYIGLGAPGVIEYQAGRAEGHAVLDTVRAAHRLDPAISTTAVSAGHSQGGHAALFAAAIAQQYAPDIDVRGSLAYAPTSHAEDIGTHLMGPAFPTLPIGNDLQLNLILILILAGLDHARPDLDVDGYLSDRGRQVLAIARKGSGCLTELKAAVHGQALGTLVSHPLSDPALVAALQDYMAVPAHGYRAPITLEQGVVDDMLPAPLTVTLAQQLSANTSPTRLKLYPTANHFTILSQASADALGFLNEHMPPTGSSR</sequence>
<dbReference type="PANTHER" id="PTHR34853:SF1">
    <property type="entry name" value="LIPASE 5"/>
    <property type="match status" value="1"/>
</dbReference>
<protein>
    <submittedName>
        <fullName evidence="1">Lipase family protein</fullName>
    </submittedName>
</protein>
<dbReference type="Gene3D" id="3.40.50.1820">
    <property type="entry name" value="alpha/beta hydrolase"/>
    <property type="match status" value="2"/>
</dbReference>
<accession>A0ABS6B6I4</accession>
<reference evidence="1 2" key="1">
    <citation type="submission" date="2021-06" db="EMBL/GenBank/DDBJ databases">
        <title>Actinomycetes sequencing.</title>
        <authorList>
            <person name="Shan Q."/>
        </authorList>
    </citation>
    <scope>NUCLEOTIDE SEQUENCE [LARGE SCALE GENOMIC DNA]</scope>
    <source>
        <strain evidence="1 2">NEAU-G5</strain>
    </source>
</reference>
<keyword evidence="2" id="KW-1185">Reference proteome</keyword>
<name>A0ABS6B6I4_9NOCA</name>
<dbReference type="InterPro" id="IPR029058">
    <property type="entry name" value="AB_hydrolase_fold"/>
</dbReference>
<dbReference type="InterPro" id="IPR005152">
    <property type="entry name" value="Lipase_secreted"/>
</dbReference>
<dbReference type="EMBL" id="JAHKNI010000012">
    <property type="protein sequence ID" value="MBU3065929.1"/>
    <property type="molecule type" value="Genomic_DNA"/>
</dbReference>
<evidence type="ECO:0000313" key="1">
    <source>
        <dbReference type="EMBL" id="MBU3065929.1"/>
    </source>
</evidence>
<dbReference type="SUPFAM" id="SSF53474">
    <property type="entry name" value="alpha/beta-Hydrolases"/>
    <property type="match status" value="1"/>
</dbReference>
<dbReference type="PANTHER" id="PTHR34853">
    <property type="match status" value="1"/>
</dbReference>
<proteinExistence type="predicted"/>
<evidence type="ECO:0000313" key="2">
    <source>
        <dbReference type="Proteomes" id="UP000733379"/>
    </source>
</evidence>
<dbReference type="Pfam" id="PF03583">
    <property type="entry name" value="LIP"/>
    <property type="match status" value="1"/>
</dbReference>
<organism evidence="1 2">
    <name type="scientific">Nocardia albiluteola</name>
    <dbReference type="NCBI Taxonomy" id="2842303"/>
    <lineage>
        <taxon>Bacteria</taxon>
        <taxon>Bacillati</taxon>
        <taxon>Actinomycetota</taxon>
        <taxon>Actinomycetes</taxon>
        <taxon>Mycobacteriales</taxon>
        <taxon>Nocardiaceae</taxon>
        <taxon>Nocardia</taxon>
    </lineage>
</organism>
<comment type="caution">
    <text evidence="1">The sequence shown here is derived from an EMBL/GenBank/DDBJ whole genome shotgun (WGS) entry which is preliminary data.</text>
</comment>
<dbReference type="Proteomes" id="UP000733379">
    <property type="component" value="Unassembled WGS sequence"/>
</dbReference>